<dbReference type="PANTHER" id="PTHR44068:SF1">
    <property type="entry name" value="HYPOTHETICAL LOC100005854"/>
    <property type="match status" value="1"/>
</dbReference>
<dbReference type="GO" id="GO:0008168">
    <property type="term" value="F:methyltransferase activity"/>
    <property type="evidence" value="ECO:0007669"/>
    <property type="project" value="UniProtKB-KW"/>
</dbReference>
<dbReference type="SUPFAM" id="SSF53335">
    <property type="entry name" value="S-adenosyl-L-methionine-dependent methyltransferases"/>
    <property type="match status" value="1"/>
</dbReference>
<keyword evidence="1" id="KW-0808">Transferase</keyword>
<dbReference type="Proteomes" id="UP001501867">
    <property type="component" value="Unassembled WGS sequence"/>
</dbReference>
<accession>A0ABP3FBG4</accession>
<dbReference type="InterPro" id="IPR025714">
    <property type="entry name" value="Methyltranfer_dom"/>
</dbReference>
<gene>
    <name evidence="3" type="ORF">GCM10010302_61410</name>
</gene>
<evidence type="ECO:0000256" key="1">
    <source>
        <dbReference type="ARBA" id="ARBA00022679"/>
    </source>
</evidence>
<protein>
    <submittedName>
        <fullName evidence="3">Methyltransferase domain-containing protein</fullName>
    </submittedName>
</protein>
<sequence>MGDAHETAVYTHGHHESVLRSHRWRTAANSAAYLIGELRPGMRVLDVGCGPGTITADLAELVAPGGRVTAVDAARDVLDKAGAYAAERGLAGAVDFAVADVHALEFADDTFDVVHAHQVLQHVGDPVQALREMRRVCRPGGIVAVRDADYAAMTWYPATPGLEEWLDLYHRVARANGGEPDAGRRLLSWARAAGFTDVRASATSWCYATPEEVAWWSGLWADRTTASSYAKAAVGGGHAAEGDLAGIAAAWREWGAAPDAWFSVLNGELLCRA</sequence>
<evidence type="ECO:0000259" key="2">
    <source>
        <dbReference type="Pfam" id="PF13847"/>
    </source>
</evidence>
<dbReference type="InterPro" id="IPR050447">
    <property type="entry name" value="Erg6_SMT_methyltransf"/>
</dbReference>
<dbReference type="Pfam" id="PF13847">
    <property type="entry name" value="Methyltransf_31"/>
    <property type="match status" value="1"/>
</dbReference>
<proteinExistence type="predicted"/>
<dbReference type="RefSeq" id="WP_344166424.1">
    <property type="nucleotide sequence ID" value="NZ_BAAABV010000024.1"/>
</dbReference>
<dbReference type="Gene3D" id="3.40.50.150">
    <property type="entry name" value="Vaccinia Virus protein VP39"/>
    <property type="match status" value="1"/>
</dbReference>
<evidence type="ECO:0000313" key="4">
    <source>
        <dbReference type="Proteomes" id="UP001501867"/>
    </source>
</evidence>
<dbReference type="EMBL" id="BAAABV010000024">
    <property type="protein sequence ID" value="GAA0314000.1"/>
    <property type="molecule type" value="Genomic_DNA"/>
</dbReference>
<dbReference type="PANTHER" id="PTHR44068">
    <property type="entry name" value="ZGC:194242"/>
    <property type="match status" value="1"/>
</dbReference>
<keyword evidence="4" id="KW-1185">Reference proteome</keyword>
<feature type="domain" description="Methyltransferase" evidence="2">
    <location>
        <begin position="39"/>
        <end position="170"/>
    </location>
</feature>
<organism evidence="3 4">
    <name type="scientific">Streptomyces polychromogenes</name>
    <dbReference type="NCBI Taxonomy" id="67342"/>
    <lineage>
        <taxon>Bacteria</taxon>
        <taxon>Bacillati</taxon>
        <taxon>Actinomycetota</taxon>
        <taxon>Actinomycetes</taxon>
        <taxon>Kitasatosporales</taxon>
        <taxon>Streptomycetaceae</taxon>
        <taxon>Streptomyces</taxon>
    </lineage>
</organism>
<keyword evidence="3" id="KW-0489">Methyltransferase</keyword>
<reference evidence="4" key="1">
    <citation type="journal article" date="2019" name="Int. J. Syst. Evol. Microbiol.">
        <title>The Global Catalogue of Microorganisms (GCM) 10K type strain sequencing project: providing services to taxonomists for standard genome sequencing and annotation.</title>
        <authorList>
            <consortium name="The Broad Institute Genomics Platform"/>
            <consortium name="The Broad Institute Genome Sequencing Center for Infectious Disease"/>
            <person name="Wu L."/>
            <person name="Ma J."/>
        </authorList>
    </citation>
    <scope>NUCLEOTIDE SEQUENCE [LARGE SCALE GENOMIC DNA]</scope>
    <source>
        <strain evidence="4">JCM 4505</strain>
    </source>
</reference>
<dbReference type="CDD" id="cd02440">
    <property type="entry name" value="AdoMet_MTases"/>
    <property type="match status" value="1"/>
</dbReference>
<comment type="caution">
    <text evidence="3">The sequence shown here is derived from an EMBL/GenBank/DDBJ whole genome shotgun (WGS) entry which is preliminary data.</text>
</comment>
<evidence type="ECO:0000313" key="3">
    <source>
        <dbReference type="EMBL" id="GAA0314000.1"/>
    </source>
</evidence>
<name>A0ABP3FBG4_9ACTN</name>
<dbReference type="GO" id="GO:0032259">
    <property type="term" value="P:methylation"/>
    <property type="evidence" value="ECO:0007669"/>
    <property type="project" value="UniProtKB-KW"/>
</dbReference>
<dbReference type="InterPro" id="IPR029063">
    <property type="entry name" value="SAM-dependent_MTases_sf"/>
</dbReference>